<proteinExistence type="predicted"/>
<dbReference type="InterPro" id="IPR050490">
    <property type="entry name" value="Bact_solute-bd_prot1"/>
</dbReference>
<dbReference type="PANTHER" id="PTHR43649">
    <property type="entry name" value="ARABINOSE-BINDING PROTEIN-RELATED"/>
    <property type="match status" value="1"/>
</dbReference>
<sequence>MKKYVEVMILTVLVLGICGCGSDDIKEKDSPSIGMSSLDTCEEESKTEELNTEKFDMAQDMEPGTLTWAVFDMGIDLGIYEDGLNELLKNKGIEYKIKFVDIKVPFEEDYEVYVQTYIDAVQTGGYDIVTCPGILNCYDVYAMMAKKGMLEPLDNYMEQTDTSTALQRAYPAVVWESLRYDGAIYGVLTPYTNFKYYAVFNQKYAQEFGIDVEQATFSHMENLMGKVLESGIKKKNPSFVVSTMWPYFLNDSYENTVCELLAVSMRDGEPDAENILKNEEFLNHMELLNRWGEQGMICIDNYWDALGAGEFFVTGLYSYSTESAEMYCKNAYEMNDDIKLRAVEFPEFNQSFSGKGNKACVLAKSKNKEEAIHILSLIYSEKDLSDAVIELTFGNPFLTSPGEYEPDSKNEELWNTVETIRPSVLNGFFFDMIEIGETISSINTLVQDDYIWKLSGNSGDWKTESKKMSETIEKMGIQEVIDNMNQQLNSRK</sequence>
<name>A0AAP2RK70_9FIRM</name>
<organism evidence="2 3">
    <name type="scientific">Lientehia hominis</name>
    <dbReference type="NCBI Taxonomy" id="2897778"/>
    <lineage>
        <taxon>Bacteria</taxon>
        <taxon>Bacillati</taxon>
        <taxon>Bacillota</taxon>
        <taxon>Clostridia</taxon>
        <taxon>Lachnospirales</taxon>
        <taxon>Lachnospiraceae</taxon>
        <taxon>Lientehia</taxon>
    </lineage>
</organism>
<dbReference type="PANTHER" id="PTHR43649:SF17">
    <property type="entry name" value="ABC TRANSPORTER SOLUTE BINDING PROTEIN-SUGAR TRANSPORT"/>
    <property type="match status" value="1"/>
</dbReference>
<comment type="caution">
    <text evidence="2">The sequence shown here is derived from an EMBL/GenBank/DDBJ whole genome shotgun (WGS) entry which is preliminary data.</text>
</comment>
<evidence type="ECO:0000313" key="2">
    <source>
        <dbReference type="EMBL" id="MCD2493724.1"/>
    </source>
</evidence>
<dbReference type="RefSeq" id="WP_231063566.1">
    <property type="nucleotide sequence ID" value="NZ_JAJNOR010000011.1"/>
</dbReference>
<accession>A0AAP2RK70</accession>
<feature type="domain" description="DUF3502" evidence="1">
    <location>
        <begin position="425"/>
        <end position="489"/>
    </location>
</feature>
<dbReference type="EMBL" id="JAJNOR010000011">
    <property type="protein sequence ID" value="MCD2493724.1"/>
    <property type="molecule type" value="Genomic_DNA"/>
</dbReference>
<keyword evidence="3" id="KW-1185">Reference proteome</keyword>
<evidence type="ECO:0000313" key="3">
    <source>
        <dbReference type="Proteomes" id="UP001299265"/>
    </source>
</evidence>
<dbReference type="Gene3D" id="3.40.190.10">
    <property type="entry name" value="Periplasmic binding protein-like II"/>
    <property type="match status" value="1"/>
</dbReference>
<dbReference type="InterPro" id="IPR022627">
    <property type="entry name" value="DUF3502"/>
</dbReference>
<dbReference type="AlphaFoldDB" id="A0AAP2RK70"/>
<dbReference type="PROSITE" id="PS51257">
    <property type="entry name" value="PROKAR_LIPOPROTEIN"/>
    <property type="match status" value="1"/>
</dbReference>
<protein>
    <submittedName>
        <fullName evidence="2">ABC transporter substrate-binding protein</fullName>
    </submittedName>
</protein>
<dbReference type="SUPFAM" id="SSF53850">
    <property type="entry name" value="Periplasmic binding protein-like II"/>
    <property type="match status" value="1"/>
</dbReference>
<evidence type="ECO:0000259" key="1">
    <source>
        <dbReference type="Pfam" id="PF12010"/>
    </source>
</evidence>
<reference evidence="2 3" key="1">
    <citation type="submission" date="2021-11" db="EMBL/GenBank/DDBJ databases">
        <title>Lacrimispora sp. nov. NSJ-141 isolated from human feces.</title>
        <authorList>
            <person name="Abdugheni R."/>
        </authorList>
    </citation>
    <scope>NUCLEOTIDE SEQUENCE [LARGE SCALE GENOMIC DNA]</scope>
    <source>
        <strain evidence="2 3">NSJ-141</strain>
    </source>
</reference>
<dbReference type="Pfam" id="PF12010">
    <property type="entry name" value="DUF3502"/>
    <property type="match status" value="1"/>
</dbReference>
<gene>
    <name evidence="2" type="ORF">LQE92_14030</name>
</gene>
<dbReference type="Proteomes" id="UP001299265">
    <property type="component" value="Unassembled WGS sequence"/>
</dbReference>